<dbReference type="Pfam" id="PF00742">
    <property type="entry name" value="Homoserine_dh"/>
    <property type="match status" value="1"/>
</dbReference>
<dbReference type="RefSeq" id="WP_187303721.1">
    <property type="nucleotide sequence ID" value="NZ_JACRYT010000016.1"/>
</dbReference>
<dbReference type="GO" id="GO:0009086">
    <property type="term" value="P:methionine biosynthetic process"/>
    <property type="evidence" value="ECO:0007669"/>
    <property type="project" value="UniProtKB-KW"/>
</dbReference>
<evidence type="ECO:0000256" key="3">
    <source>
        <dbReference type="ARBA" id="ARBA00006753"/>
    </source>
</evidence>
<dbReference type="FunFam" id="3.30.360.10:FF:000005">
    <property type="entry name" value="Homoserine dehydrogenase"/>
    <property type="match status" value="1"/>
</dbReference>
<evidence type="ECO:0000256" key="5">
    <source>
        <dbReference type="ARBA" id="ARBA00013376"/>
    </source>
</evidence>
<feature type="binding site" evidence="13">
    <location>
        <begin position="10"/>
        <end position="15"/>
    </location>
    <ligand>
        <name>NADP(+)</name>
        <dbReference type="ChEBI" id="CHEBI:58349"/>
    </ligand>
</feature>
<evidence type="ECO:0000313" key="17">
    <source>
        <dbReference type="Proteomes" id="UP000602647"/>
    </source>
</evidence>
<evidence type="ECO:0000313" key="16">
    <source>
        <dbReference type="EMBL" id="MBC6680622.1"/>
    </source>
</evidence>
<evidence type="ECO:0000256" key="12">
    <source>
        <dbReference type="PIRSR" id="PIRSR036497-1"/>
    </source>
</evidence>
<feature type="domain" description="Homoserine dehydrogenase catalytic" evidence="14">
    <location>
        <begin position="160"/>
        <end position="338"/>
    </location>
</feature>
<name>A0A923SRF0_9FIRM</name>
<evidence type="ECO:0000256" key="2">
    <source>
        <dbReference type="ARBA" id="ARBA00005062"/>
    </source>
</evidence>
<comment type="catalytic activity">
    <reaction evidence="11">
        <text>L-homoserine + NADP(+) = L-aspartate 4-semialdehyde + NADPH + H(+)</text>
        <dbReference type="Rhea" id="RHEA:15761"/>
        <dbReference type="ChEBI" id="CHEBI:15378"/>
        <dbReference type="ChEBI" id="CHEBI:57476"/>
        <dbReference type="ChEBI" id="CHEBI:57783"/>
        <dbReference type="ChEBI" id="CHEBI:58349"/>
        <dbReference type="ChEBI" id="CHEBI:537519"/>
        <dbReference type="EC" id="1.1.1.3"/>
    </reaction>
    <physiologicalReaction direction="right-to-left" evidence="11">
        <dbReference type="Rhea" id="RHEA:15763"/>
    </physiologicalReaction>
</comment>
<dbReference type="SUPFAM" id="SSF51735">
    <property type="entry name" value="NAD(P)-binding Rossmann-fold domains"/>
    <property type="match status" value="1"/>
</dbReference>
<dbReference type="Gene3D" id="3.40.50.720">
    <property type="entry name" value="NAD(P)-binding Rossmann-like Domain"/>
    <property type="match status" value="1"/>
</dbReference>
<evidence type="ECO:0000256" key="13">
    <source>
        <dbReference type="PIRSR" id="PIRSR036497-2"/>
    </source>
</evidence>
<dbReference type="EC" id="1.1.1.3" evidence="4"/>
<keyword evidence="13" id="KW-0521">NADP</keyword>
<feature type="domain" description="Aspartate/homoserine dehydrogenase NAD-binding" evidence="15">
    <location>
        <begin position="10"/>
        <end position="152"/>
    </location>
</feature>
<sequence>MKELKLALIGFGNAGQAFAKMLLEKEEEVRKKYNTRITVVAITTKTRGNLIDAWGIDLDKALKNVQNSGRFDKILGFSENSTSQSIVDKVDYDVLVELTPLEFSSGKIAANHIRGALKRGKHAITANKGPVAWAWKELTELAERNHCRFLYETTIMDGTPVFNMKRGSLRLCEITGVKGILNSATNYILCEMEKGRKMEEIIEDGKEQGFIEANPANDIEGHDAAAKVAVLANVFMGADMTPLDVECEGIQNITELDIKNAAEKNAVIKLMCRIEKDENGKIRGKVAPEEVDKKDIYASIEGTSSVLTIQTDLMGTLTVIEEAPEVQQSAYGIFADLMAIVEKD</sequence>
<evidence type="ECO:0000259" key="14">
    <source>
        <dbReference type="Pfam" id="PF00742"/>
    </source>
</evidence>
<dbReference type="PIRSF" id="PIRSF036497">
    <property type="entry name" value="HDH_short"/>
    <property type="match status" value="1"/>
</dbReference>
<comment type="caution">
    <text evidence="16">The sequence shown here is derived from an EMBL/GenBank/DDBJ whole genome shotgun (WGS) entry which is preliminary data.</text>
</comment>
<evidence type="ECO:0000256" key="6">
    <source>
        <dbReference type="ARBA" id="ARBA00022605"/>
    </source>
</evidence>
<evidence type="ECO:0000259" key="15">
    <source>
        <dbReference type="Pfam" id="PF03447"/>
    </source>
</evidence>
<dbReference type="Pfam" id="PF03447">
    <property type="entry name" value="NAD_binding_3"/>
    <property type="match status" value="1"/>
</dbReference>
<keyword evidence="8" id="KW-0560">Oxidoreductase</keyword>
<evidence type="ECO:0000256" key="8">
    <source>
        <dbReference type="ARBA" id="ARBA00023002"/>
    </source>
</evidence>
<dbReference type="Gene3D" id="3.30.360.10">
    <property type="entry name" value="Dihydrodipicolinate Reductase, domain 2"/>
    <property type="match status" value="1"/>
</dbReference>
<proteinExistence type="inferred from homology"/>
<comment type="pathway">
    <text evidence="1">Amino-acid biosynthesis; L-threonine biosynthesis; L-threonine from L-aspartate: step 3/5.</text>
</comment>
<reference evidence="16" key="1">
    <citation type="submission" date="2020-08" db="EMBL/GenBank/DDBJ databases">
        <title>Genome public.</title>
        <authorList>
            <person name="Liu C."/>
            <person name="Sun Q."/>
        </authorList>
    </citation>
    <scope>NUCLEOTIDE SEQUENCE</scope>
    <source>
        <strain evidence="16">BX12</strain>
    </source>
</reference>
<protein>
    <recommendedName>
        <fullName evidence="5">Homoserine dehydrogenase</fullName>
        <ecNumber evidence="4">1.1.1.3</ecNumber>
    </recommendedName>
</protein>
<dbReference type="GO" id="GO:0004412">
    <property type="term" value="F:homoserine dehydrogenase activity"/>
    <property type="evidence" value="ECO:0007669"/>
    <property type="project" value="UniProtKB-EC"/>
</dbReference>
<feature type="binding site" evidence="13">
    <location>
        <position position="212"/>
    </location>
    <ligand>
        <name>L-homoserine</name>
        <dbReference type="ChEBI" id="CHEBI:57476"/>
    </ligand>
</feature>
<keyword evidence="7" id="KW-0791">Threonine biosynthesis</keyword>
<evidence type="ECO:0000256" key="7">
    <source>
        <dbReference type="ARBA" id="ARBA00022697"/>
    </source>
</evidence>
<comment type="pathway">
    <text evidence="2">Amino-acid biosynthesis; L-methionine biosynthesis via de novo pathway; L-homoserine from L-aspartate: step 3/3.</text>
</comment>
<dbReference type="GO" id="GO:0009088">
    <property type="term" value="P:threonine biosynthetic process"/>
    <property type="evidence" value="ECO:0007669"/>
    <property type="project" value="UniProtKB-KW"/>
</dbReference>
<dbReference type="PANTHER" id="PTHR43331:SF1">
    <property type="entry name" value="HOMOSERINE DEHYDROGENASE"/>
    <property type="match status" value="1"/>
</dbReference>
<keyword evidence="9" id="KW-0915">Sodium</keyword>
<dbReference type="InterPro" id="IPR005106">
    <property type="entry name" value="Asp/hSer_DH_NAD-bd"/>
</dbReference>
<evidence type="ECO:0000256" key="10">
    <source>
        <dbReference type="ARBA" id="ARBA00023167"/>
    </source>
</evidence>
<feature type="active site" description="Proton donor" evidence="12">
    <location>
        <position position="227"/>
    </location>
</feature>
<organism evidence="16 17">
    <name type="scientific">Zhenpiania hominis</name>
    <dbReference type="NCBI Taxonomy" id="2763644"/>
    <lineage>
        <taxon>Bacteria</taxon>
        <taxon>Bacillati</taxon>
        <taxon>Bacillota</taxon>
        <taxon>Clostridia</taxon>
        <taxon>Peptostreptococcales</taxon>
        <taxon>Anaerovoracaceae</taxon>
        <taxon>Zhenpiania</taxon>
    </lineage>
</organism>
<evidence type="ECO:0000256" key="11">
    <source>
        <dbReference type="ARBA" id="ARBA00048841"/>
    </source>
</evidence>
<evidence type="ECO:0000256" key="1">
    <source>
        <dbReference type="ARBA" id="ARBA00005056"/>
    </source>
</evidence>
<dbReference type="PANTHER" id="PTHR43331">
    <property type="entry name" value="HOMOSERINE DEHYDROGENASE"/>
    <property type="match status" value="1"/>
</dbReference>
<dbReference type="InterPro" id="IPR001342">
    <property type="entry name" value="HDH_cat"/>
</dbReference>
<keyword evidence="17" id="KW-1185">Reference proteome</keyword>
<keyword evidence="10" id="KW-0486">Methionine biosynthesis</keyword>
<keyword evidence="6" id="KW-0028">Amino-acid biosynthesis</keyword>
<feature type="binding site" evidence="13">
    <location>
        <position position="128"/>
    </location>
    <ligand>
        <name>NADPH</name>
        <dbReference type="ChEBI" id="CHEBI:57783"/>
    </ligand>
</feature>
<dbReference type="Proteomes" id="UP000602647">
    <property type="component" value="Unassembled WGS sequence"/>
</dbReference>
<evidence type="ECO:0000256" key="4">
    <source>
        <dbReference type="ARBA" id="ARBA00013213"/>
    </source>
</evidence>
<comment type="similarity">
    <text evidence="3">Belongs to the homoserine dehydrogenase family.</text>
</comment>
<gene>
    <name evidence="16" type="ORF">H9L42_12405</name>
</gene>
<evidence type="ECO:0000256" key="9">
    <source>
        <dbReference type="ARBA" id="ARBA00023053"/>
    </source>
</evidence>
<dbReference type="InterPro" id="IPR036291">
    <property type="entry name" value="NAD(P)-bd_dom_sf"/>
</dbReference>
<dbReference type="AlphaFoldDB" id="A0A923SRF0"/>
<dbReference type="EMBL" id="JACRYT010000016">
    <property type="protein sequence ID" value="MBC6680622.1"/>
    <property type="molecule type" value="Genomic_DNA"/>
</dbReference>
<accession>A0A923SRF0</accession>
<dbReference type="SUPFAM" id="SSF55347">
    <property type="entry name" value="Glyceraldehyde-3-phosphate dehydrogenase-like, C-terminal domain"/>
    <property type="match status" value="1"/>
</dbReference>
<dbReference type="InterPro" id="IPR022697">
    <property type="entry name" value="HDH_short"/>
</dbReference>
<dbReference type="GO" id="GO:0050661">
    <property type="term" value="F:NADP binding"/>
    <property type="evidence" value="ECO:0007669"/>
    <property type="project" value="InterPro"/>
</dbReference>